<keyword evidence="2" id="KW-1133">Transmembrane helix</keyword>
<comment type="caution">
    <text evidence="3">The sequence shown here is derived from an EMBL/GenBank/DDBJ whole genome shotgun (WGS) entry which is preliminary data.</text>
</comment>
<feature type="transmembrane region" description="Helical" evidence="2">
    <location>
        <begin position="84"/>
        <end position="102"/>
    </location>
</feature>
<evidence type="ECO:0000256" key="2">
    <source>
        <dbReference type="SAM" id="Phobius"/>
    </source>
</evidence>
<evidence type="ECO:0000313" key="4">
    <source>
        <dbReference type="Proteomes" id="UP001174694"/>
    </source>
</evidence>
<feature type="region of interest" description="Disordered" evidence="1">
    <location>
        <begin position="1"/>
        <end position="33"/>
    </location>
</feature>
<keyword evidence="4" id="KW-1185">Reference proteome</keyword>
<sequence>MDIQQTTARLRRTFRYPADEDSPDTPEAMDEEEQEDLVRTLAAQNAARNAQFRQLLLALPLLSAAPYLLALLRPSPSSSSSPSVSLLALSSLASTAYLLYVLPPTLTGIPYLDRRGSRAGAGRGEREGGKPSSPLEQHLPYLNLALCGVLVLAGLLTGRGKGAGALGALGNYLPAAVYGVVLLAKTVMAGVDPEAELGGLKYEYKGA</sequence>
<name>A0AA38VGM0_9PEZI</name>
<keyword evidence="2" id="KW-0812">Transmembrane</keyword>
<proteinExistence type="predicted"/>
<keyword evidence="2" id="KW-0472">Membrane</keyword>
<reference evidence="3" key="1">
    <citation type="submission" date="2022-07" db="EMBL/GenBank/DDBJ databases">
        <title>Fungi with potential for degradation of polypropylene.</title>
        <authorList>
            <person name="Gostincar C."/>
        </authorList>
    </citation>
    <scope>NUCLEOTIDE SEQUENCE</scope>
    <source>
        <strain evidence="3">EXF-13308</strain>
    </source>
</reference>
<dbReference type="Proteomes" id="UP001174694">
    <property type="component" value="Unassembled WGS sequence"/>
</dbReference>
<dbReference type="AlphaFoldDB" id="A0AA38VGM0"/>
<dbReference type="EMBL" id="JANBVO010000024">
    <property type="protein sequence ID" value="KAJ9141880.1"/>
    <property type="molecule type" value="Genomic_DNA"/>
</dbReference>
<feature type="transmembrane region" description="Helical" evidence="2">
    <location>
        <begin position="55"/>
        <end position="72"/>
    </location>
</feature>
<protein>
    <submittedName>
        <fullName evidence="3">Uncharacterized protein</fullName>
    </submittedName>
</protein>
<feature type="transmembrane region" description="Helical" evidence="2">
    <location>
        <begin position="169"/>
        <end position="191"/>
    </location>
</feature>
<feature type="compositionally biased region" description="Acidic residues" evidence="1">
    <location>
        <begin position="19"/>
        <end position="33"/>
    </location>
</feature>
<feature type="transmembrane region" description="Helical" evidence="2">
    <location>
        <begin position="139"/>
        <end position="157"/>
    </location>
</feature>
<evidence type="ECO:0000256" key="1">
    <source>
        <dbReference type="SAM" id="MobiDB-lite"/>
    </source>
</evidence>
<accession>A0AA38VGM0</accession>
<gene>
    <name evidence="3" type="ORF">NKR23_g7502</name>
</gene>
<organism evidence="3 4">
    <name type="scientific">Pleurostoma richardsiae</name>
    <dbReference type="NCBI Taxonomy" id="41990"/>
    <lineage>
        <taxon>Eukaryota</taxon>
        <taxon>Fungi</taxon>
        <taxon>Dikarya</taxon>
        <taxon>Ascomycota</taxon>
        <taxon>Pezizomycotina</taxon>
        <taxon>Sordariomycetes</taxon>
        <taxon>Sordariomycetidae</taxon>
        <taxon>Calosphaeriales</taxon>
        <taxon>Pleurostomataceae</taxon>
        <taxon>Pleurostoma</taxon>
    </lineage>
</organism>
<evidence type="ECO:0000313" key="3">
    <source>
        <dbReference type="EMBL" id="KAJ9141880.1"/>
    </source>
</evidence>